<evidence type="ECO:0000256" key="4">
    <source>
        <dbReference type="ARBA" id="ARBA00022821"/>
    </source>
</evidence>
<dbReference type="Proteomes" id="UP000231279">
    <property type="component" value="Unassembled WGS sequence"/>
</dbReference>
<dbReference type="InterPro" id="IPR044974">
    <property type="entry name" value="Disease_R_plants"/>
</dbReference>
<dbReference type="Pfam" id="PF23598">
    <property type="entry name" value="LRR_14"/>
    <property type="match status" value="1"/>
</dbReference>
<dbReference type="Pfam" id="PF23559">
    <property type="entry name" value="WHD_DRP"/>
    <property type="match status" value="1"/>
</dbReference>
<evidence type="ECO:0000259" key="6">
    <source>
        <dbReference type="Pfam" id="PF23559"/>
    </source>
</evidence>
<evidence type="ECO:0000256" key="5">
    <source>
        <dbReference type="ARBA" id="ARBA00022840"/>
    </source>
</evidence>
<keyword evidence="5" id="KW-0067">ATP-binding</keyword>
<feature type="domain" description="Disease resistance protein winged helix" evidence="6">
    <location>
        <begin position="79"/>
        <end position="146"/>
    </location>
</feature>
<dbReference type="Gene3D" id="3.80.10.10">
    <property type="entry name" value="Ribonuclease Inhibitor"/>
    <property type="match status" value="1"/>
</dbReference>
<keyword evidence="2" id="KW-0677">Repeat</keyword>
<organism evidence="8 9">
    <name type="scientific">Handroanthus impetiginosus</name>
    <dbReference type="NCBI Taxonomy" id="429701"/>
    <lineage>
        <taxon>Eukaryota</taxon>
        <taxon>Viridiplantae</taxon>
        <taxon>Streptophyta</taxon>
        <taxon>Embryophyta</taxon>
        <taxon>Tracheophyta</taxon>
        <taxon>Spermatophyta</taxon>
        <taxon>Magnoliopsida</taxon>
        <taxon>eudicotyledons</taxon>
        <taxon>Gunneridae</taxon>
        <taxon>Pentapetalae</taxon>
        <taxon>asterids</taxon>
        <taxon>lamiids</taxon>
        <taxon>Lamiales</taxon>
        <taxon>Bignoniaceae</taxon>
        <taxon>Crescentiina</taxon>
        <taxon>Tabebuia alliance</taxon>
        <taxon>Handroanthus</taxon>
    </lineage>
</organism>
<dbReference type="Gene3D" id="1.10.10.10">
    <property type="entry name" value="Winged helix-like DNA-binding domain superfamily/Winged helix DNA-binding domain"/>
    <property type="match status" value="1"/>
</dbReference>
<dbReference type="SUPFAM" id="SSF52540">
    <property type="entry name" value="P-loop containing nucleoside triphosphate hydrolases"/>
    <property type="match status" value="1"/>
</dbReference>
<dbReference type="AlphaFoldDB" id="A0A2G9GYQ6"/>
<keyword evidence="4" id="KW-0611">Plant defense</keyword>
<evidence type="ECO:0000313" key="8">
    <source>
        <dbReference type="EMBL" id="PIN10417.1"/>
    </source>
</evidence>
<dbReference type="GO" id="GO:0043531">
    <property type="term" value="F:ADP binding"/>
    <property type="evidence" value="ECO:0007669"/>
    <property type="project" value="InterPro"/>
</dbReference>
<dbReference type="InterPro" id="IPR036388">
    <property type="entry name" value="WH-like_DNA-bd_sf"/>
</dbReference>
<dbReference type="InterPro" id="IPR055414">
    <property type="entry name" value="LRR_R13L4/SHOC2-like"/>
</dbReference>
<keyword evidence="3" id="KW-0547">Nucleotide-binding</keyword>
<dbReference type="InterPro" id="IPR058922">
    <property type="entry name" value="WHD_DRP"/>
</dbReference>
<dbReference type="OrthoDB" id="907997at2759"/>
<proteinExistence type="inferred from homology"/>
<evidence type="ECO:0000259" key="7">
    <source>
        <dbReference type="Pfam" id="PF23598"/>
    </source>
</evidence>
<evidence type="ECO:0000256" key="2">
    <source>
        <dbReference type="ARBA" id="ARBA00022737"/>
    </source>
</evidence>
<gene>
    <name evidence="8" type="ORF">CDL12_16992</name>
</gene>
<evidence type="ECO:0000313" key="9">
    <source>
        <dbReference type="Proteomes" id="UP000231279"/>
    </source>
</evidence>
<dbReference type="PANTHER" id="PTHR23155">
    <property type="entry name" value="DISEASE RESISTANCE PROTEIN RP"/>
    <property type="match status" value="1"/>
</dbReference>
<reference evidence="9" key="1">
    <citation type="journal article" date="2018" name="Gigascience">
        <title>Genome assembly of the Pink Ipe (Handroanthus impetiginosus, Bignoniaceae), a highly valued, ecologically keystone Neotropical timber forest tree.</title>
        <authorList>
            <person name="Silva-Junior O.B."/>
            <person name="Grattapaglia D."/>
            <person name="Novaes E."/>
            <person name="Collevatti R.G."/>
        </authorList>
    </citation>
    <scope>NUCLEOTIDE SEQUENCE [LARGE SCALE GENOMIC DNA]</scope>
    <source>
        <strain evidence="9">cv. UFG-1</strain>
    </source>
</reference>
<feature type="domain" description="Disease resistance R13L4/SHOC-2-like LRR" evidence="7">
    <location>
        <begin position="210"/>
        <end position="522"/>
    </location>
</feature>
<dbReference type="SUPFAM" id="SSF52058">
    <property type="entry name" value="L domain-like"/>
    <property type="match status" value="1"/>
</dbReference>
<dbReference type="InterPro" id="IPR032675">
    <property type="entry name" value="LRR_dom_sf"/>
</dbReference>
<name>A0A2G9GYQ6_9LAMI</name>
<dbReference type="InterPro" id="IPR027417">
    <property type="entry name" value="P-loop_NTPase"/>
</dbReference>
<comment type="caution">
    <text evidence="8">The sequence shown here is derived from an EMBL/GenBank/DDBJ whole genome shotgun (WGS) entry which is preliminary data.</text>
</comment>
<dbReference type="PANTHER" id="PTHR23155:SF1185">
    <property type="entry name" value="DISEASE RESISTANCE RPP8-LIKE PROTEIN 3-RELATED"/>
    <property type="match status" value="1"/>
</dbReference>
<evidence type="ECO:0000256" key="3">
    <source>
        <dbReference type="ARBA" id="ARBA00022741"/>
    </source>
</evidence>
<sequence length="560" mass="65317">MVLKCESLPLAISLLGGVLIKKKSIDEWELVNRNINTYLYRGEGVEKEKKLDGVLNLSYEDLPYYLKPCLLYMGQFRGDQIIYVGTLYRLWIAEGMISRDHGHGDNETLMDIAELYLNELVSRSIVNVEVEDFLKEQRYVSCRLHDAGKEDFGLQIIENDQSGNFGTLLDPKTRHLVIHCHEVQVELENDGFPSTRDDSRRYKNIEFLHNILDLHKFKLLRVLVIRRCNFKGRKLPRGIANLVHLKYLGLFCCALDELPSSISNLRYLYTLDSWDVRVPNVLKKMHRLKHLVLPYYRKENIGEYRLRLEGLEELEILYGFDSLVHDLKSVTKMKNLQYFEAIAHDNQSVSSIINAITTNWKKLRFCKLVIGHGCEITPTKEGSMFLKKVFTCSDLHYLWIHVHVGKLIHEYHNEIIGSRIVRLQLMECEIEEDPMEILGKLSSLQQLFLSNRSYVGKHLKCHALDFPCLKNLVLKCLPNLKEWRVEKGAMPALSEIEINRCLRLKMVPYGLRFVSTLKKLKITGMRKIGKKCFGIIKWSRRRGFLQSPACDFHYCRRLNE</sequence>
<dbReference type="STRING" id="429701.A0A2G9GYQ6"/>
<evidence type="ECO:0000256" key="1">
    <source>
        <dbReference type="ARBA" id="ARBA00008894"/>
    </source>
</evidence>
<dbReference type="GO" id="GO:0098542">
    <property type="term" value="P:defense response to other organism"/>
    <property type="evidence" value="ECO:0007669"/>
    <property type="project" value="TreeGrafter"/>
</dbReference>
<protein>
    <submittedName>
        <fullName evidence="8">Uncharacterized protein</fullName>
    </submittedName>
</protein>
<comment type="similarity">
    <text evidence="1">Belongs to the disease resistance NB-LRR family.</text>
</comment>
<keyword evidence="9" id="KW-1185">Reference proteome</keyword>
<accession>A0A2G9GYQ6</accession>
<dbReference type="EMBL" id="NKXS01003228">
    <property type="protein sequence ID" value="PIN10417.1"/>
    <property type="molecule type" value="Genomic_DNA"/>
</dbReference>